<dbReference type="VEuPathDB" id="VectorBase:ASIC010465"/>
<dbReference type="EMBL" id="KE525212">
    <property type="protein sequence ID" value="KFB42724.1"/>
    <property type="molecule type" value="Genomic_DNA"/>
</dbReference>
<evidence type="ECO:0000313" key="1">
    <source>
        <dbReference type="EMBL" id="KFB42724.1"/>
    </source>
</evidence>
<organism evidence="1">
    <name type="scientific">Anopheles sinensis</name>
    <name type="common">Mosquito</name>
    <dbReference type="NCBI Taxonomy" id="74873"/>
    <lineage>
        <taxon>Eukaryota</taxon>
        <taxon>Metazoa</taxon>
        <taxon>Ecdysozoa</taxon>
        <taxon>Arthropoda</taxon>
        <taxon>Hexapoda</taxon>
        <taxon>Insecta</taxon>
        <taxon>Pterygota</taxon>
        <taxon>Neoptera</taxon>
        <taxon>Endopterygota</taxon>
        <taxon>Diptera</taxon>
        <taxon>Nematocera</taxon>
        <taxon>Culicoidea</taxon>
        <taxon>Culicidae</taxon>
        <taxon>Anophelinae</taxon>
        <taxon>Anopheles</taxon>
    </lineage>
</organism>
<dbReference type="Proteomes" id="UP000030765">
    <property type="component" value="Unassembled WGS sequence"/>
</dbReference>
<proteinExistence type="predicted"/>
<reference evidence="2" key="2">
    <citation type="submission" date="2020-05" db="UniProtKB">
        <authorList>
            <consortium name="EnsemblMetazoa"/>
        </authorList>
    </citation>
    <scope>IDENTIFICATION</scope>
</reference>
<gene>
    <name evidence="1" type="ORF">ZHAS_00010465</name>
</gene>
<protein>
    <submittedName>
        <fullName evidence="1 2">Protein scp/tpx-1/ag5/pr-1/sc7 domain-containing protein</fullName>
    </submittedName>
</protein>
<dbReference type="AlphaFoldDB" id="A0A084VXN0"/>
<evidence type="ECO:0000313" key="2">
    <source>
        <dbReference type="EnsemblMetazoa" id="ASIC010465-PA"/>
    </source>
</evidence>
<dbReference type="EMBL" id="ATLV01018102">
    <property type="status" value="NOT_ANNOTATED_CDS"/>
    <property type="molecule type" value="Genomic_DNA"/>
</dbReference>
<reference evidence="1 3" key="1">
    <citation type="journal article" date="2014" name="BMC Genomics">
        <title>Genome sequence of Anopheles sinensis provides insight into genetics basis of mosquito competence for malaria parasites.</title>
        <authorList>
            <person name="Zhou D."/>
            <person name="Zhang D."/>
            <person name="Ding G."/>
            <person name="Shi L."/>
            <person name="Hou Q."/>
            <person name="Ye Y."/>
            <person name="Xu Y."/>
            <person name="Zhou H."/>
            <person name="Xiong C."/>
            <person name="Li S."/>
            <person name="Yu J."/>
            <person name="Hong S."/>
            <person name="Yu X."/>
            <person name="Zou P."/>
            <person name="Chen C."/>
            <person name="Chang X."/>
            <person name="Wang W."/>
            <person name="Lv Y."/>
            <person name="Sun Y."/>
            <person name="Ma L."/>
            <person name="Shen B."/>
            <person name="Zhu C."/>
        </authorList>
    </citation>
    <scope>NUCLEOTIDE SEQUENCE [LARGE SCALE GENOMIC DNA]</scope>
</reference>
<accession>A0A084VXN0</accession>
<evidence type="ECO:0000313" key="3">
    <source>
        <dbReference type="Proteomes" id="UP000030765"/>
    </source>
</evidence>
<sequence>MAVSRRDHTSYVHRARKPFIRGIAAMIARFICGVHPRPDPRHIDRLALIIPCYDRAVWTTLLTFVVALSTQSFDTGGMCRVCLVAAAAADFRCDMLELPCAMATHSAFRASLTTTWTIPPRD</sequence>
<keyword evidence="3" id="KW-1185">Reference proteome</keyword>
<dbReference type="EnsemblMetazoa" id="ASIC010465-RA">
    <property type="protein sequence ID" value="ASIC010465-PA"/>
    <property type="gene ID" value="ASIC010465"/>
</dbReference>
<name>A0A084VXN0_ANOSI</name>